<dbReference type="Gene3D" id="3.10.130.10">
    <property type="entry name" value="Ribonuclease A-like domain"/>
    <property type="match status" value="1"/>
</dbReference>
<proteinExistence type="inferred from homology"/>
<evidence type="ECO:0000259" key="3">
    <source>
        <dbReference type="SMART" id="SM00092"/>
    </source>
</evidence>
<dbReference type="InterPro" id="IPR001427">
    <property type="entry name" value="RNaseA"/>
</dbReference>
<dbReference type="CDD" id="cd00163">
    <property type="entry name" value="RNase_A"/>
    <property type="match status" value="1"/>
</dbReference>
<feature type="signal peptide" evidence="2">
    <location>
        <begin position="1"/>
        <end position="20"/>
    </location>
</feature>
<dbReference type="AlphaFoldDB" id="G1SSD5"/>
<feature type="chain" id="PRO_5015091429" evidence="2">
    <location>
        <begin position="21"/>
        <end position="153"/>
    </location>
</feature>
<feature type="domain" description="Ribonuclease A-domain" evidence="3">
    <location>
        <begin position="25"/>
        <end position="150"/>
    </location>
</feature>
<name>G1SSD5_RABIT</name>
<evidence type="ECO:0000256" key="2">
    <source>
        <dbReference type="SAM" id="SignalP"/>
    </source>
</evidence>
<reference evidence="4" key="3">
    <citation type="journal article" date="2019" name="Gene Rep">
        <title>Eutherian third-party data gene collections.</title>
        <authorList>
            <person name="Premzl M."/>
        </authorList>
    </citation>
    <scope>NUCLEOTIDE SEQUENCE</scope>
</reference>
<gene>
    <name evidence="4" type="primary">RAL1</name>
</gene>
<dbReference type="GO" id="GO:0003676">
    <property type="term" value="F:nucleic acid binding"/>
    <property type="evidence" value="ECO:0007669"/>
    <property type="project" value="InterPro"/>
</dbReference>
<dbReference type="Pfam" id="PF00074">
    <property type="entry name" value="RnaseA"/>
    <property type="match status" value="1"/>
</dbReference>
<reference evidence="4" key="2">
    <citation type="journal article" date="2016" name="Data Brief">
        <title>Curated eutherian third party data gene data sets.</title>
        <authorList>
            <person name="Premzl M."/>
        </authorList>
    </citation>
    <scope>NUCLEOTIDE SEQUENCE</scope>
</reference>
<reference evidence="4" key="1">
    <citation type="journal article" date="2014" name="Mol. Genet. Genomics">
        <title>Comparative genomic analysis of eutherian ribonuclease A genes.</title>
        <authorList>
            <person name="Premzl M."/>
        </authorList>
    </citation>
    <scope>NUCLEOTIDE SEQUENCE</scope>
</reference>
<comment type="similarity">
    <text evidence="1">Belongs to the pancreatic ribonuclease family.</text>
</comment>
<dbReference type="EMBL" id="HG328997">
    <property type="protein sequence ID" value="CDG32073.1"/>
    <property type="molecule type" value="Genomic_DNA"/>
</dbReference>
<sequence>MAAAVARLLFFQLFLGPALSLDINMQSDTENFRTLYIDYPKVKFIKSFLGYCNGMMAYVRGRIEHWYCPKIHYVIHAPWDAIQKSCKDSKSFCENYNKYCTLTQDSFPVTVCSLGAKQPPTSCRYNSTLTNKYLYLLCSGRYDAEPIGIVGLY</sequence>
<dbReference type="OMA" id="KQPPTSC"/>
<dbReference type="eggNOG" id="ENOG502SRBA">
    <property type="taxonomic scope" value="Eukaryota"/>
</dbReference>
<protein>
    <submittedName>
        <fullName evidence="4">Ribonuclease A L1</fullName>
    </submittedName>
</protein>
<keyword evidence="2" id="KW-0732">Signal</keyword>
<dbReference type="PANTHER" id="PTHR11437">
    <property type="entry name" value="RIBONUCLEASE"/>
    <property type="match status" value="1"/>
</dbReference>
<dbReference type="InterPro" id="IPR036816">
    <property type="entry name" value="RNaseA-like_dom_sf"/>
</dbReference>
<dbReference type="GO" id="GO:0050830">
    <property type="term" value="P:defense response to Gram-positive bacterium"/>
    <property type="evidence" value="ECO:0007669"/>
    <property type="project" value="TreeGrafter"/>
</dbReference>
<evidence type="ECO:0000313" key="4">
    <source>
        <dbReference type="EMBL" id="CDG32073.1"/>
    </source>
</evidence>
<dbReference type="SUPFAM" id="SSF54076">
    <property type="entry name" value="RNase A-like"/>
    <property type="match status" value="1"/>
</dbReference>
<dbReference type="PANTHER" id="PTHR11437:SF11">
    <property type="entry name" value="INACTIVE RIBONUCLEASE-LIKE PROTEIN 13-RELATED"/>
    <property type="match status" value="1"/>
</dbReference>
<dbReference type="InterPro" id="IPR023412">
    <property type="entry name" value="RNaseA_domain"/>
</dbReference>
<evidence type="ECO:0000256" key="1">
    <source>
        <dbReference type="ARBA" id="ARBA00005600"/>
    </source>
</evidence>
<accession>G1SSD5</accession>
<dbReference type="HOGENOM" id="CLU_1685971_0_0_1"/>
<dbReference type="SMART" id="SM00092">
    <property type="entry name" value="RNAse_Pc"/>
    <property type="match status" value="1"/>
</dbReference>
<organism evidence="4">
    <name type="scientific">Oryctolagus cuniculus</name>
    <name type="common">Rabbit</name>
    <dbReference type="NCBI Taxonomy" id="9986"/>
    <lineage>
        <taxon>Eukaryota</taxon>
        <taxon>Metazoa</taxon>
        <taxon>Chordata</taxon>
        <taxon>Craniata</taxon>
        <taxon>Vertebrata</taxon>
        <taxon>Euteleostomi</taxon>
        <taxon>Mammalia</taxon>
        <taxon>Eutheria</taxon>
        <taxon>Euarchontoglires</taxon>
        <taxon>Glires</taxon>
        <taxon>Lagomorpha</taxon>
        <taxon>Leporidae</taxon>
        <taxon>Oryctolagus</taxon>
    </lineage>
</organism>